<gene>
    <name evidence="1" type="ORF">HPB50_001785</name>
</gene>
<name>A0ACB7T7W7_HYAAI</name>
<keyword evidence="2" id="KW-1185">Reference proteome</keyword>
<evidence type="ECO:0000313" key="1">
    <source>
        <dbReference type="EMBL" id="KAH6942216.1"/>
    </source>
</evidence>
<protein>
    <submittedName>
        <fullName evidence="1">Uncharacterized protein</fullName>
    </submittedName>
</protein>
<reference evidence="1" key="1">
    <citation type="submission" date="2020-05" db="EMBL/GenBank/DDBJ databases">
        <title>Large-scale comparative analyses of tick genomes elucidate their genetic diversity and vector capacities.</title>
        <authorList>
            <person name="Jia N."/>
            <person name="Wang J."/>
            <person name="Shi W."/>
            <person name="Du L."/>
            <person name="Sun Y."/>
            <person name="Zhan W."/>
            <person name="Jiang J."/>
            <person name="Wang Q."/>
            <person name="Zhang B."/>
            <person name="Ji P."/>
            <person name="Sakyi L.B."/>
            <person name="Cui X."/>
            <person name="Yuan T."/>
            <person name="Jiang B."/>
            <person name="Yang W."/>
            <person name="Lam T.T.-Y."/>
            <person name="Chang Q."/>
            <person name="Ding S."/>
            <person name="Wang X."/>
            <person name="Zhu J."/>
            <person name="Ruan X."/>
            <person name="Zhao L."/>
            <person name="Wei J."/>
            <person name="Que T."/>
            <person name="Du C."/>
            <person name="Cheng J."/>
            <person name="Dai P."/>
            <person name="Han X."/>
            <person name="Huang E."/>
            <person name="Gao Y."/>
            <person name="Liu J."/>
            <person name="Shao H."/>
            <person name="Ye R."/>
            <person name="Li L."/>
            <person name="Wei W."/>
            <person name="Wang X."/>
            <person name="Wang C."/>
            <person name="Yang T."/>
            <person name="Huo Q."/>
            <person name="Li W."/>
            <person name="Guo W."/>
            <person name="Chen H."/>
            <person name="Zhou L."/>
            <person name="Ni X."/>
            <person name="Tian J."/>
            <person name="Zhou Y."/>
            <person name="Sheng Y."/>
            <person name="Liu T."/>
            <person name="Pan Y."/>
            <person name="Xia L."/>
            <person name="Li J."/>
            <person name="Zhao F."/>
            <person name="Cao W."/>
        </authorList>
    </citation>
    <scope>NUCLEOTIDE SEQUENCE</scope>
    <source>
        <strain evidence="1">Hyas-2018</strain>
    </source>
</reference>
<dbReference type="Proteomes" id="UP000821845">
    <property type="component" value="Chromosome 10"/>
</dbReference>
<evidence type="ECO:0000313" key="2">
    <source>
        <dbReference type="Proteomes" id="UP000821845"/>
    </source>
</evidence>
<comment type="caution">
    <text evidence="1">The sequence shown here is derived from an EMBL/GenBank/DDBJ whole genome shotgun (WGS) entry which is preliminary data.</text>
</comment>
<organism evidence="1 2">
    <name type="scientific">Hyalomma asiaticum</name>
    <name type="common">Tick</name>
    <dbReference type="NCBI Taxonomy" id="266040"/>
    <lineage>
        <taxon>Eukaryota</taxon>
        <taxon>Metazoa</taxon>
        <taxon>Ecdysozoa</taxon>
        <taxon>Arthropoda</taxon>
        <taxon>Chelicerata</taxon>
        <taxon>Arachnida</taxon>
        <taxon>Acari</taxon>
        <taxon>Parasitiformes</taxon>
        <taxon>Ixodida</taxon>
        <taxon>Ixodoidea</taxon>
        <taxon>Ixodidae</taxon>
        <taxon>Hyalomminae</taxon>
        <taxon>Hyalomma</taxon>
    </lineage>
</organism>
<proteinExistence type="predicted"/>
<dbReference type="EMBL" id="CM023490">
    <property type="protein sequence ID" value="KAH6942216.1"/>
    <property type="molecule type" value="Genomic_DNA"/>
</dbReference>
<sequence>MLWQCPALNASFGSPATEDEWITHLKAQKVAGELRLSVPIWTEPPGRPPIPGSSTGHSVQSMLFDAGDTQTKSSSIQPQFWSGMSGEQNPTPLDSGTSAPWIRRQALAVRRAVMSRPPWSSSSSDRRRFRAIPHIKLSPVKSLLRTQSPTMPPSTTARTLWSSMPSWSTRLKHRFPRLVVAAIVVPVLAVAATLLLIVARRVQNPAVVYRSVCKTADCVEHARRILSRMNTSVNPCHDFHAYVCGSGGGSSGTPPYVGSQPRPVSIARDQARELVSALNLSATAMSPAYTSEAAVKALRALDACLERRTADTAGRFAVFMRERGIPWPASPDAAVKRASVLGIILELAIDWRAALWFDVRLEYHGVDGNPVIAVGEASTLALYRMEQLSDLDDRACRETVRAVAAFLTDGAVNLTEGDVSQLLADEAPLRQALLSPEEPDDYDSLMPAHALFEKMTRNVFDDITVAEWSAFLHKHMDVRLSADTRVLIIHERRFLALADIFGSLPPARLLNVVGWTLAYVYAWTVNPDLDVVGAKKSSSAETVDDHLVANELCFLAVHETYGIAQVAPFFLDAFPTEERVSVEAVITRTAEALTDILRSSGRLTNATLTQAAVKIAQQSAVHPWPLKAFLRLEILDLLYSEFPLKTESFFATWLESGKALRTSLHNRYYATFMLARYRWRHTRVQYLYALNRLRLGLGVVFPPSYLRQGTRSMTYAGLGFQLARQLVRVVDKRGRTLDYDGRPFSWWNESAGHPQCRLSTATSPREQRAVADLFALDVAITAMEEAARGSSSPLRLKLLESLSAEQVFYVSYCSHYCDSQPLFRARSMCDLAINGSRFGSAFDCEAPAGSARQCLFV</sequence>
<accession>A0ACB7T7W7</accession>